<evidence type="ECO:0000259" key="1">
    <source>
        <dbReference type="Pfam" id="PF00582"/>
    </source>
</evidence>
<dbReference type="OrthoDB" id="9788959at2"/>
<dbReference type="InterPro" id="IPR006016">
    <property type="entry name" value="UspA"/>
</dbReference>
<dbReference type="CDD" id="cd00293">
    <property type="entry name" value="USP-like"/>
    <property type="match status" value="1"/>
</dbReference>
<proteinExistence type="predicted"/>
<dbReference type="AlphaFoldDB" id="A0A3M9NRD8"/>
<evidence type="ECO:0000313" key="2">
    <source>
        <dbReference type="EMBL" id="RNI40264.1"/>
    </source>
</evidence>
<sequence length="282" mass="32368">MKTLLIPVDFTRSSQNAIDFAVHWARKYLYERIILLRSFYSSMYENMIMSADFSNMNEEYLNKKRRYQKELLNNLCIEVDKKAGQGIKVQTAVTELPLVRSIIELIKTEQPQTILVGSDASLANNESFVAGNIIAIARLSPVRVMVVPEGYHYQEIKKALVPVDLKTVGALNKINSLHSNPRWHDVALMVLNIDTAKSKLTSDKKFAEAENNLHNYLKNFQHNLYYEENKNVINGILNWHRLNEAQLMIALPGVHSFLYSLTHKSVSEALYRKCPMPVMILK</sequence>
<dbReference type="Gene3D" id="3.40.50.12370">
    <property type="match status" value="1"/>
</dbReference>
<protein>
    <recommendedName>
        <fullName evidence="1">UspA domain-containing protein</fullName>
    </recommendedName>
</protein>
<gene>
    <name evidence="2" type="ORF">EFY79_02905</name>
</gene>
<evidence type="ECO:0000313" key="3">
    <source>
        <dbReference type="Proteomes" id="UP000267223"/>
    </source>
</evidence>
<comment type="caution">
    <text evidence="2">The sequence shown here is derived from an EMBL/GenBank/DDBJ whole genome shotgun (WGS) entry which is preliminary data.</text>
</comment>
<organism evidence="2 3">
    <name type="scientific">Hanamia caeni</name>
    <dbReference type="NCBI Taxonomy" id="2294116"/>
    <lineage>
        <taxon>Bacteria</taxon>
        <taxon>Pseudomonadati</taxon>
        <taxon>Bacteroidota</taxon>
        <taxon>Chitinophagia</taxon>
        <taxon>Chitinophagales</taxon>
        <taxon>Chitinophagaceae</taxon>
        <taxon>Hanamia</taxon>
    </lineage>
</organism>
<name>A0A3M9NRD8_9BACT</name>
<dbReference type="EMBL" id="RJJR01000001">
    <property type="protein sequence ID" value="RNI40264.1"/>
    <property type="molecule type" value="Genomic_DNA"/>
</dbReference>
<keyword evidence="3" id="KW-1185">Reference proteome</keyword>
<reference evidence="2 3" key="1">
    <citation type="submission" date="2018-11" db="EMBL/GenBank/DDBJ databases">
        <title>Draft genome sequence of Ferruginibacter sp. BO-59.</title>
        <authorList>
            <person name="Im W.T."/>
        </authorList>
    </citation>
    <scope>NUCLEOTIDE SEQUENCE [LARGE SCALE GENOMIC DNA]</scope>
    <source>
        <strain evidence="2 3">BO-59</strain>
    </source>
</reference>
<dbReference type="Proteomes" id="UP000267223">
    <property type="component" value="Unassembled WGS sequence"/>
</dbReference>
<dbReference type="SUPFAM" id="SSF52402">
    <property type="entry name" value="Adenine nucleotide alpha hydrolases-like"/>
    <property type="match status" value="2"/>
</dbReference>
<dbReference type="RefSeq" id="WP_123119155.1">
    <property type="nucleotide sequence ID" value="NZ_RJJR01000001.1"/>
</dbReference>
<accession>A0A3M9NRD8</accession>
<dbReference type="Pfam" id="PF00582">
    <property type="entry name" value="Usp"/>
    <property type="match status" value="1"/>
</dbReference>
<feature type="domain" description="UspA" evidence="1">
    <location>
        <begin position="1"/>
        <end position="148"/>
    </location>
</feature>